<accession>A0A813RDX8</accession>
<dbReference type="GO" id="GO:0000139">
    <property type="term" value="C:Golgi membrane"/>
    <property type="evidence" value="ECO:0007669"/>
    <property type="project" value="UniProtKB-SubCell"/>
</dbReference>
<dbReference type="PANTHER" id="PTHR10202:SF13">
    <property type="entry name" value="PRESENILIN HOMOLOG"/>
    <property type="match status" value="1"/>
</dbReference>
<dbReference type="Gene3D" id="1.10.472.100">
    <property type="entry name" value="Presenilin"/>
    <property type="match status" value="1"/>
</dbReference>
<evidence type="ECO:0000256" key="9">
    <source>
        <dbReference type="ARBA" id="ARBA00023136"/>
    </source>
</evidence>
<keyword evidence="4 11" id="KW-0812">Transmembrane</keyword>
<protein>
    <recommendedName>
        <fullName evidence="17">Presenilin</fullName>
    </recommendedName>
</protein>
<dbReference type="EMBL" id="CAJNOK010001363">
    <property type="protein sequence ID" value="CAF0807948.1"/>
    <property type="molecule type" value="Genomic_DNA"/>
</dbReference>
<evidence type="ECO:0000256" key="5">
    <source>
        <dbReference type="ARBA" id="ARBA00022824"/>
    </source>
</evidence>
<dbReference type="GO" id="GO:0016485">
    <property type="term" value="P:protein processing"/>
    <property type="evidence" value="ECO:0007669"/>
    <property type="project" value="InterPro"/>
</dbReference>
<sequence length="540" mass="61712">MAPFVFSYKLWVDSSPVADTDMRSKRKSSAIKHVQTDSFPPSSTSSDNDETDKTDIDYWSRSFLALVYPVSITVVISALLAMFLYDLYIASTVFEDISIITSPNMSKRPSNFEIFWASLKIALVFLGVIAVGTCLLVLVVYCGFVKFLYGYLFMTVLMVFSLINISILSLIIAQFNCPVDWITVAFYVYNTSITAVLAMFWIAPNIIKKAVTIYQCVIMILYLLKMAPEWATWIILPLLAIWDMMAVLLPFGPLYLLIGLFQKRQIEVPAVMIYTTGAIYFNENKNINDNNDHTRASQSDDNILFGIQPSFVNLLFLPFTTVSRLNRLSTQSPLCLVQPKHHHFYSLKNFALFNNEKCLKRILSFYENYFITTEEKVFIKNENGNPKIIQNNNKNNDEEHQEMDGDNIQQRNIDTIEQLHEIILPINSDENRCKQKSGKTQMKKRKTRKSMLGLGDFVFYSVLLAKTVFTSNRNIFAVIAVYLSIIMGMLGTTIILVVLRRPLPALPISLIIGLCIFFQYHFIGDRFADSLRVPYGPVFI</sequence>
<dbReference type="OrthoDB" id="432970at2759"/>
<evidence type="ECO:0000256" key="2">
    <source>
        <dbReference type="ARBA" id="ARBA00004653"/>
    </source>
</evidence>
<comment type="similarity">
    <text evidence="3">Belongs to the peptidase A22A family.</text>
</comment>
<evidence type="ECO:0000256" key="1">
    <source>
        <dbReference type="ARBA" id="ARBA00004477"/>
    </source>
</evidence>
<feature type="transmembrane region" description="Helical" evidence="11">
    <location>
        <begin position="451"/>
        <end position="469"/>
    </location>
</feature>
<feature type="transmembrane region" description="Helical" evidence="11">
    <location>
        <begin position="233"/>
        <end position="258"/>
    </location>
</feature>
<feature type="transmembrane region" description="Helical" evidence="11">
    <location>
        <begin position="114"/>
        <end position="141"/>
    </location>
</feature>
<dbReference type="EMBL" id="CAJOBA010001363">
    <property type="protein sequence ID" value="CAF3591689.1"/>
    <property type="molecule type" value="Genomic_DNA"/>
</dbReference>
<name>A0A813RDX8_9BILA</name>
<evidence type="ECO:0000313" key="15">
    <source>
        <dbReference type="EMBL" id="CAF3591689.1"/>
    </source>
</evidence>
<dbReference type="GO" id="GO:0042500">
    <property type="term" value="F:aspartic endopeptidase activity, intramembrane cleaving"/>
    <property type="evidence" value="ECO:0007669"/>
    <property type="project" value="InterPro"/>
</dbReference>
<dbReference type="GO" id="GO:0070765">
    <property type="term" value="C:gamma-secretase complex"/>
    <property type="evidence" value="ECO:0007669"/>
    <property type="project" value="TreeGrafter"/>
</dbReference>
<evidence type="ECO:0000313" key="12">
    <source>
        <dbReference type="EMBL" id="CAF0779746.1"/>
    </source>
</evidence>
<evidence type="ECO:0008006" key="17">
    <source>
        <dbReference type="Google" id="ProtNLM"/>
    </source>
</evidence>
<dbReference type="GO" id="GO:0006509">
    <property type="term" value="P:membrane protein ectodomain proteolysis"/>
    <property type="evidence" value="ECO:0007669"/>
    <property type="project" value="TreeGrafter"/>
</dbReference>
<reference evidence="12" key="1">
    <citation type="submission" date="2021-02" db="EMBL/GenBank/DDBJ databases">
        <authorList>
            <person name="Nowell W R."/>
        </authorList>
    </citation>
    <scope>NUCLEOTIDE SEQUENCE</scope>
</reference>
<keyword evidence="7 11" id="KW-1133">Transmembrane helix</keyword>
<evidence type="ECO:0000256" key="7">
    <source>
        <dbReference type="ARBA" id="ARBA00022989"/>
    </source>
</evidence>
<dbReference type="GO" id="GO:0005789">
    <property type="term" value="C:endoplasmic reticulum membrane"/>
    <property type="evidence" value="ECO:0007669"/>
    <property type="project" value="UniProtKB-SubCell"/>
</dbReference>
<evidence type="ECO:0000256" key="10">
    <source>
        <dbReference type="SAM" id="MobiDB-lite"/>
    </source>
</evidence>
<feature type="transmembrane region" description="Helical" evidence="11">
    <location>
        <begin position="210"/>
        <end position="227"/>
    </location>
</feature>
<evidence type="ECO:0000256" key="4">
    <source>
        <dbReference type="ARBA" id="ARBA00022692"/>
    </source>
</evidence>
<dbReference type="InterPro" id="IPR042524">
    <property type="entry name" value="Presenilin_C"/>
</dbReference>
<evidence type="ECO:0000256" key="8">
    <source>
        <dbReference type="ARBA" id="ARBA00023034"/>
    </source>
</evidence>
<evidence type="ECO:0000256" key="6">
    <source>
        <dbReference type="ARBA" id="ARBA00022976"/>
    </source>
</evidence>
<dbReference type="Proteomes" id="UP000682733">
    <property type="component" value="Unassembled WGS sequence"/>
</dbReference>
<evidence type="ECO:0000256" key="11">
    <source>
        <dbReference type="SAM" id="Phobius"/>
    </source>
</evidence>
<evidence type="ECO:0000313" key="13">
    <source>
        <dbReference type="EMBL" id="CAF0807948.1"/>
    </source>
</evidence>
<dbReference type="Pfam" id="PF01080">
    <property type="entry name" value="Presenilin"/>
    <property type="match status" value="2"/>
</dbReference>
<evidence type="ECO:0000313" key="16">
    <source>
        <dbReference type="Proteomes" id="UP000663829"/>
    </source>
</evidence>
<dbReference type="InterPro" id="IPR006639">
    <property type="entry name" value="Preselin/SPP"/>
</dbReference>
<comment type="caution">
    <text evidence="12">The sequence shown here is derived from an EMBL/GenBank/DDBJ whole genome shotgun (WGS) entry which is preliminary data.</text>
</comment>
<gene>
    <name evidence="12" type="ORF">GPM918_LOCUS2395</name>
    <name evidence="13" type="ORF">OVA965_LOCUS4997</name>
    <name evidence="14" type="ORF">SRO942_LOCUS2395</name>
    <name evidence="15" type="ORF">TMI583_LOCUS4995</name>
</gene>
<feature type="transmembrane region" description="Helical" evidence="11">
    <location>
        <begin position="63"/>
        <end position="85"/>
    </location>
</feature>
<keyword evidence="8" id="KW-0333">Golgi apparatus</keyword>
<feature type="transmembrane region" description="Helical" evidence="11">
    <location>
        <begin position="475"/>
        <end position="498"/>
    </location>
</feature>
<keyword evidence="9 11" id="KW-0472">Membrane</keyword>
<proteinExistence type="inferred from homology"/>
<dbReference type="Proteomes" id="UP000663829">
    <property type="component" value="Unassembled WGS sequence"/>
</dbReference>
<organism evidence="12 16">
    <name type="scientific">Didymodactylos carnosus</name>
    <dbReference type="NCBI Taxonomy" id="1234261"/>
    <lineage>
        <taxon>Eukaryota</taxon>
        <taxon>Metazoa</taxon>
        <taxon>Spiralia</taxon>
        <taxon>Gnathifera</taxon>
        <taxon>Rotifera</taxon>
        <taxon>Eurotatoria</taxon>
        <taxon>Bdelloidea</taxon>
        <taxon>Philodinida</taxon>
        <taxon>Philodinidae</taxon>
        <taxon>Didymodactylos</taxon>
    </lineage>
</organism>
<dbReference type="Proteomes" id="UP000677228">
    <property type="component" value="Unassembled WGS sequence"/>
</dbReference>
<dbReference type="InterPro" id="IPR001108">
    <property type="entry name" value="Peptidase_A22A"/>
</dbReference>
<dbReference type="PANTHER" id="PTHR10202">
    <property type="entry name" value="PRESENILIN"/>
    <property type="match status" value="1"/>
</dbReference>
<dbReference type="EMBL" id="CAJOBC010000266">
    <property type="protein sequence ID" value="CAF3562785.1"/>
    <property type="molecule type" value="Genomic_DNA"/>
</dbReference>
<dbReference type="GO" id="GO:0007219">
    <property type="term" value="P:Notch signaling pathway"/>
    <property type="evidence" value="ECO:0007669"/>
    <property type="project" value="UniProtKB-KW"/>
</dbReference>
<evidence type="ECO:0000313" key="14">
    <source>
        <dbReference type="EMBL" id="CAF3562785.1"/>
    </source>
</evidence>
<dbReference type="EMBL" id="CAJNOQ010000266">
    <property type="protein sequence ID" value="CAF0779746.1"/>
    <property type="molecule type" value="Genomic_DNA"/>
</dbReference>
<dbReference type="SMART" id="SM00730">
    <property type="entry name" value="PSN"/>
    <property type="match status" value="1"/>
</dbReference>
<feature type="transmembrane region" description="Helical" evidence="11">
    <location>
        <begin position="181"/>
        <end position="203"/>
    </location>
</feature>
<feature type="transmembrane region" description="Helical" evidence="11">
    <location>
        <begin position="148"/>
        <end position="175"/>
    </location>
</feature>
<feature type="transmembrane region" description="Helical" evidence="11">
    <location>
        <begin position="505"/>
        <end position="523"/>
    </location>
</feature>
<feature type="region of interest" description="Disordered" evidence="10">
    <location>
        <begin position="28"/>
        <end position="52"/>
    </location>
</feature>
<keyword evidence="5" id="KW-0256">Endoplasmic reticulum</keyword>
<dbReference type="Proteomes" id="UP000681722">
    <property type="component" value="Unassembled WGS sequence"/>
</dbReference>
<feature type="compositionally biased region" description="Low complexity" evidence="10">
    <location>
        <begin position="36"/>
        <end position="46"/>
    </location>
</feature>
<comment type="subcellular location">
    <subcellularLocation>
        <location evidence="1">Endoplasmic reticulum membrane</location>
        <topology evidence="1">Multi-pass membrane protein</topology>
    </subcellularLocation>
    <subcellularLocation>
        <location evidence="2">Golgi apparatus membrane</location>
        <topology evidence="2">Multi-pass membrane protein</topology>
    </subcellularLocation>
</comment>
<keyword evidence="16" id="KW-1185">Reference proteome</keyword>
<keyword evidence="6" id="KW-0914">Notch signaling pathway</keyword>
<evidence type="ECO:0000256" key="3">
    <source>
        <dbReference type="ARBA" id="ARBA00008604"/>
    </source>
</evidence>
<dbReference type="AlphaFoldDB" id="A0A813RDX8"/>